<feature type="compositionally biased region" description="Polar residues" evidence="1">
    <location>
        <begin position="210"/>
        <end position="220"/>
    </location>
</feature>
<evidence type="ECO:0000256" key="1">
    <source>
        <dbReference type="SAM" id="MobiDB-lite"/>
    </source>
</evidence>
<evidence type="ECO:0000313" key="5">
    <source>
        <dbReference type="Proteomes" id="UP000274100"/>
    </source>
</evidence>
<dbReference type="Pfam" id="PF04972">
    <property type="entry name" value="BON"/>
    <property type="match status" value="2"/>
</dbReference>
<dbReference type="Proteomes" id="UP000274100">
    <property type="component" value="Chromosome"/>
</dbReference>
<dbReference type="PANTHER" id="PTHR34606">
    <property type="entry name" value="BON DOMAIN-CONTAINING PROTEIN"/>
    <property type="match status" value="1"/>
</dbReference>
<feature type="chain" id="PRO_5018743851" evidence="2">
    <location>
        <begin position="20"/>
        <end position="231"/>
    </location>
</feature>
<dbReference type="AlphaFoldDB" id="A0A3S4QRN6"/>
<dbReference type="InterPro" id="IPR007055">
    <property type="entry name" value="BON_dom"/>
</dbReference>
<name>A0A3S4QRN6_9GAMM</name>
<feature type="domain" description="BON" evidence="3">
    <location>
        <begin position="39"/>
        <end position="109"/>
    </location>
</feature>
<feature type="region of interest" description="Disordered" evidence="1">
    <location>
        <begin position="210"/>
        <end position="231"/>
    </location>
</feature>
<proteinExistence type="predicted"/>
<keyword evidence="4" id="KW-0449">Lipoprotein</keyword>
<feature type="signal peptide" evidence="2">
    <location>
        <begin position="1"/>
        <end position="19"/>
    </location>
</feature>
<dbReference type="PROSITE" id="PS50914">
    <property type="entry name" value="BON"/>
    <property type="match status" value="1"/>
</dbReference>
<evidence type="ECO:0000259" key="3">
    <source>
        <dbReference type="PROSITE" id="PS50914"/>
    </source>
</evidence>
<dbReference type="InterPro" id="IPR051686">
    <property type="entry name" value="Lipoprotein_DolP"/>
</dbReference>
<protein>
    <submittedName>
        <fullName evidence="4">Outer membrane lipoprotein</fullName>
    </submittedName>
</protein>
<sequence length="231" mass="24743">MNKVLIAMMASMMALTACTTNGGSVGADAMGRSIPERLSDTSIELTARRNLATIDGINQNNARIAIDGYLREVLLTGEVPSEQIKAEIGRTIESMRGVAKVFNYLTVTDIPKSQSHTVHENYLRSKINARLLANRDVKSSQYKIIVRDSTAYIMGYLTSAQQDEILAAVQATSGMAKAVTLTTLVEVAPAVEDLPAVDGATGSYTLQEIYTPDATNTAPSNTPPVFGTPSE</sequence>
<dbReference type="KEGG" id="mcun:NCTC10297_00657"/>
<evidence type="ECO:0000256" key="2">
    <source>
        <dbReference type="SAM" id="SignalP"/>
    </source>
</evidence>
<organism evidence="4 5">
    <name type="scientific">Moraxella cuniculi</name>
    <dbReference type="NCBI Taxonomy" id="34061"/>
    <lineage>
        <taxon>Bacteria</taxon>
        <taxon>Pseudomonadati</taxon>
        <taxon>Pseudomonadota</taxon>
        <taxon>Gammaproteobacteria</taxon>
        <taxon>Moraxellales</taxon>
        <taxon>Moraxellaceae</taxon>
        <taxon>Moraxella</taxon>
    </lineage>
</organism>
<accession>A0A3S4QRN6</accession>
<gene>
    <name evidence="4" type="ORF">NCTC10297_00657</name>
</gene>
<evidence type="ECO:0000313" key="4">
    <source>
        <dbReference type="EMBL" id="VEG12724.1"/>
    </source>
</evidence>
<dbReference type="EMBL" id="LR134343">
    <property type="protein sequence ID" value="VEG12724.1"/>
    <property type="molecule type" value="Genomic_DNA"/>
</dbReference>
<keyword evidence="2" id="KW-0732">Signal</keyword>
<dbReference type="RefSeq" id="WP_227543429.1">
    <property type="nucleotide sequence ID" value="NZ_LR134343.1"/>
</dbReference>
<dbReference type="PANTHER" id="PTHR34606:SF15">
    <property type="entry name" value="BON DOMAIN-CONTAINING PROTEIN"/>
    <property type="match status" value="1"/>
</dbReference>
<reference evidence="4 5" key="1">
    <citation type="submission" date="2018-12" db="EMBL/GenBank/DDBJ databases">
        <authorList>
            <consortium name="Pathogen Informatics"/>
        </authorList>
    </citation>
    <scope>NUCLEOTIDE SEQUENCE [LARGE SCALE GENOMIC DNA]</scope>
    <source>
        <strain evidence="4 5">NCTC10297</strain>
    </source>
</reference>
<dbReference type="PROSITE" id="PS51257">
    <property type="entry name" value="PROKAR_LIPOPROTEIN"/>
    <property type="match status" value="1"/>
</dbReference>